<dbReference type="EMBL" id="WSES01000003">
    <property type="protein sequence ID" value="MVW60648.1"/>
    <property type="molecule type" value="Genomic_DNA"/>
</dbReference>
<reference evidence="15 16" key="1">
    <citation type="submission" date="2019-12" db="EMBL/GenBank/DDBJ databases">
        <authorList>
            <person name="Li C."/>
            <person name="Zhao J."/>
        </authorList>
    </citation>
    <scope>NUCLEOTIDE SEQUENCE [LARGE SCALE GENOMIC DNA]</scope>
    <source>
        <strain evidence="15 16">NEAU-DD11</strain>
    </source>
</reference>
<dbReference type="Pfam" id="PF01292">
    <property type="entry name" value="Ni_hydr_CYTB"/>
    <property type="match status" value="1"/>
</dbReference>
<evidence type="ECO:0000256" key="10">
    <source>
        <dbReference type="ARBA" id="ARBA00023004"/>
    </source>
</evidence>
<protein>
    <submittedName>
        <fullName evidence="15">Cytochrome b</fullName>
    </submittedName>
</protein>
<evidence type="ECO:0000256" key="11">
    <source>
        <dbReference type="ARBA" id="ARBA00023136"/>
    </source>
</evidence>
<keyword evidence="6 13" id="KW-0812">Transmembrane</keyword>
<dbReference type="SUPFAM" id="SSF81342">
    <property type="entry name" value="Transmembrane di-heme cytochromes"/>
    <property type="match status" value="1"/>
</dbReference>
<dbReference type="GO" id="GO:0022904">
    <property type="term" value="P:respiratory electron transport chain"/>
    <property type="evidence" value="ECO:0007669"/>
    <property type="project" value="InterPro"/>
</dbReference>
<dbReference type="PANTHER" id="PTHR30529">
    <property type="entry name" value="CYTOCHROME B561"/>
    <property type="match status" value="1"/>
</dbReference>
<feature type="transmembrane region" description="Helical" evidence="13">
    <location>
        <begin position="61"/>
        <end position="84"/>
    </location>
</feature>
<dbReference type="GO" id="GO:0046872">
    <property type="term" value="F:metal ion binding"/>
    <property type="evidence" value="ECO:0007669"/>
    <property type="project" value="UniProtKB-KW"/>
</dbReference>
<keyword evidence="3" id="KW-0813">Transport</keyword>
<evidence type="ECO:0000256" key="13">
    <source>
        <dbReference type="SAM" id="Phobius"/>
    </source>
</evidence>
<dbReference type="GO" id="GO:0005886">
    <property type="term" value="C:plasma membrane"/>
    <property type="evidence" value="ECO:0007669"/>
    <property type="project" value="UniProtKB-SubCell"/>
</dbReference>
<proteinExistence type="inferred from homology"/>
<evidence type="ECO:0000256" key="4">
    <source>
        <dbReference type="ARBA" id="ARBA00022475"/>
    </source>
</evidence>
<feature type="domain" description="Cytochrome b561 bacterial/Ni-hydrogenase" evidence="14">
    <location>
        <begin position="23"/>
        <end position="191"/>
    </location>
</feature>
<feature type="transmembrane region" description="Helical" evidence="13">
    <location>
        <begin position="31"/>
        <end position="49"/>
    </location>
</feature>
<feature type="transmembrane region" description="Helical" evidence="13">
    <location>
        <begin position="104"/>
        <end position="122"/>
    </location>
</feature>
<dbReference type="PANTHER" id="PTHR30529:SF1">
    <property type="entry name" value="CYTOCHROME B561 HOMOLOG 2"/>
    <property type="match status" value="1"/>
</dbReference>
<dbReference type="Proteomes" id="UP000443353">
    <property type="component" value="Unassembled WGS sequence"/>
</dbReference>
<accession>A0A7X3K7A8</accession>
<evidence type="ECO:0000256" key="12">
    <source>
        <dbReference type="ARBA" id="ARBA00037975"/>
    </source>
</evidence>
<evidence type="ECO:0000256" key="2">
    <source>
        <dbReference type="ARBA" id="ARBA00004651"/>
    </source>
</evidence>
<sequence>MTTESTSTVKQVTRIAAGDDRTVYDHVSITLHWLTAALVLTQFVLALTWDGFARPTHRLMVAAHMSFGIVLAAVIVFRIAWRAIPGHQTVPAVSGWTDVASRAVHYLLYAMLAAEAVLGFMLRWGGNESMNFFGLLMAPPFAPFSKATEHLIEELHEANGWAIVLLAGAHAAAALYHHYVLRDPVLSRMLPSAGKH</sequence>
<evidence type="ECO:0000313" key="16">
    <source>
        <dbReference type="Proteomes" id="UP000443353"/>
    </source>
</evidence>
<evidence type="ECO:0000256" key="7">
    <source>
        <dbReference type="ARBA" id="ARBA00022723"/>
    </source>
</evidence>
<comment type="cofactor">
    <cofactor evidence="1">
        <name>heme b</name>
        <dbReference type="ChEBI" id="CHEBI:60344"/>
    </cofactor>
</comment>
<keyword evidence="8" id="KW-0249">Electron transport</keyword>
<evidence type="ECO:0000256" key="5">
    <source>
        <dbReference type="ARBA" id="ARBA00022617"/>
    </source>
</evidence>
<keyword evidence="5" id="KW-0349">Heme</keyword>
<comment type="similarity">
    <text evidence="12">Belongs to the cytochrome b561 family.</text>
</comment>
<evidence type="ECO:0000256" key="6">
    <source>
        <dbReference type="ARBA" id="ARBA00022692"/>
    </source>
</evidence>
<comment type="caution">
    <text evidence="15">The sequence shown here is derived from an EMBL/GenBank/DDBJ whole genome shotgun (WGS) entry which is preliminary data.</text>
</comment>
<dbReference type="GO" id="GO:0020037">
    <property type="term" value="F:heme binding"/>
    <property type="evidence" value="ECO:0007669"/>
    <property type="project" value="TreeGrafter"/>
</dbReference>
<evidence type="ECO:0000256" key="3">
    <source>
        <dbReference type="ARBA" id="ARBA00022448"/>
    </source>
</evidence>
<organism evidence="15 16">
    <name type="scientific">Massilia cellulosiltytica</name>
    <dbReference type="NCBI Taxonomy" id="2683234"/>
    <lineage>
        <taxon>Bacteria</taxon>
        <taxon>Pseudomonadati</taxon>
        <taxon>Pseudomonadota</taxon>
        <taxon>Betaproteobacteria</taxon>
        <taxon>Burkholderiales</taxon>
        <taxon>Oxalobacteraceae</taxon>
        <taxon>Telluria group</taxon>
        <taxon>Massilia</taxon>
    </lineage>
</organism>
<feature type="transmembrane region" description="Helical" evidence="13">
    <location>
        <begin position="160"/>
        <end position="181"/>
    </location>
</feature>
<evidence type="ECO:0000313" key="15">
    <source>
        <dbReference type="EMBL" id="MVW60648.1"/>
    </source>
</evidence>
<evidence type="ECO:0000256" key="9">
    <source>
        <dbReference type="ARBA" id="ARBA00022989"/>
    </source>
</evidence>
<name>A0A7X3K7A8_9BURK</name>
<gene>
    <name evidence="15" type="ORF">GPY61_11985</name>
</gene>
<dbReference type="GO" id="GO:0009055">
    <property type="term" value="F:electron transfer activity"/>
    <property type="evidence" value="ECO:0007669"/>
    <property type="project" value="InterPro"/>
</dbReference>
<evidence type="ECO:0000256" key="8">
    <source>
        <dbReference type="ARBA" id="ARBA00022982"/>
    </source>
</evidence>
<dbReference type="AlphaFoldDB" id="A0A7X3K7A8"/>
<dbReference type="RefSeq" id="WP_160408752.1">
    <property type="nucleotide sequence ID" value="NZ_WSES01000003.1"/>
</dbReference>
<dbReference type="InterPro" id="IPR016174">
    <property type="entry name" value="Di-haem_cyt_TM"/>
</dbReference>
<keyword evidence="4" id="KW-1003">Cell membrane</keyword>
<keyword evidence="16" id="KW-1185">Reference proteome</keyword>
<keyword evidence="9 13" id="KW-1133">Transmembrane helix</keyword>
<evidence type="ECO:0000259" key="14">
    <source>
        <dbReference type="Pfam" id="PF01292"/>
    </source>
</evidence>
<comment type="subcellular location">
    <subcellularLocation>
        <location evidence="2">Cell membrane</location>
        <topology evidence="2">Multi-pass membrane protein</topology>
    </subcellularLocation>
</comment>
<evidence type="ECO:0000256" key="1">
    <source>
        <dbReference type="ARBA" id="ARBA00001970"/>
    </source>
</evidence>
<keyword evidence="7" id="KW-0479">Metal-binding</keyword>
<keyword evidence="10" id="KW-0408">Iron</keyword>
<dbReference type="InterPro" id="IPR052168">
    <property type="entry name" value="Cytochrome_b561_oxidase"/>
</dbReference>
<keyword evidence="11 13" id="KW-0472">Membrane</keyword>
<dbReference type="InterPro" id="IPR011577">
    <property type="entry name" value="Cyt_b561_bac/Ni-Hgenase"/>
</dbReference>